<accession>A0ABW4LWI7</accession>
<gene>
    <name evidence="1" type="ORF">ACFSCX_24000</name>
</gene>
<comment type="caution">
    <text evidence="1">The sequence shown here is derived from an EMBL/GenBank/DDBJ whole genome shotgun (WGS) entry which is preliminary data.</text>
</comment>
<evidence type="ECO:0000313" key="2">
    <source>
        <dbReference type="Proteomes" id="UP001597214"/>
    </source>
</evidence>
<dbReference type="RefSeq" id="WP_377930788.1">
    <property type="nucleotide sequence ID" value="NZ_JBHUEM010000055.1"/>
</dbReference>
<reference evidence="2" key="1">
    <citation type="journal article" date="2019" name="Int. J. Syst. Evol. Microbiol.">
        <title>The Global Catalogue of Microorganisms (GCM) 10K type strain sequencing project: providing services to taxonomists for standard genome sequencing and annotation.</title>
        <authorList>
            <consortium name="The Broad Institute Genomics Platform"/>
            <consortium name="The Broad Institute Genome Sequencing Center for Infectious Disease"/>
            <person name="Wu L."/>
            <person name="Ma J."/>
        </authorList>
    </citation>
    <scope>NUCLEOTIDE SEQUENCE [LARGE SCALE GENOMIC DNA]</scope>
    <source>
        <strain evidence="2">CCUG 49339</strain>
    </source>
</reference>
<protein>
    <submittedName>
        <fullName evidence="1">Uncharacterized protein</fullName>
    </submittedName>
</protein>
<name>A0ABW4LWI7_9BACI</name>
<keyword evidence="2" id="KW-1185">Reference proteome</keyword>
<proteinExistence type="predicted"/>
<sequence length="54" mass="6238">MRVVFSDYGIGISEEDGRYFLNFDEETRGQVHCLLKPILDTMLMVLWDGASKKI</sequence>
<dbReference type="EMBL" id="JBHUEM010000055">
    <property type="protein sequence ID" value="MFD1739549.1"/>
    <property type="molecule type" value="Genomic_DNA"/>
</dbReference>
<evidence type="ECO:0000313" key="1">
    <source>
        <dbReference type="EMBL" id="MFD1739549.1"/>
    </source>
</evidence>
<dbReference type="Proteomes" id="UP001597214">
    <property type="component" value="Unassembled WGS sequence"/>
</dbReference>
<organism evidence="1 2">
    <name type="scientific">Bacillus salitolerans</name>
    <dbReference type="NCBI Taxonomy" id="1437434"/>
    <lineage>
        <taxon>Bacteria</taxon>
        <taxon>Bacillati</taxon>
        <taxon>Bacillota</taxon>
        <taxon>Bacilli</taxon>
        <taxon>Bacillales</taxon>
        <taxon>Bacillaceae</taxon>
        <taxon>Bacillus</taxon>
    </lineage>
</organism>